<sequence length="481" mass="51233">MTAQLAPRTRTIVGAARRAADAGPISAPDPDPTPTPAPGADPGRLRDVLRHAWPVVGLCALYPLWWALGLGVLIFALVAVPMGLSLLRRLVKGEKLRVPPGFGWWLLFLAAVVISATAIGSTATGTVDRGAQGAISAVVFRIGMYLALTVLLLYLGNLSLTRVPQSVLVRLLAWLFVLTVGGGLLGVMAGTFEFTAPIERLLPDHVRAEGFVRSLVHPSAAQMMNVLGHEAARPAAPWGYTNTWGNNLCLLVVWFAVACWPLARTPLTKAAGAVVLAIAVVPVVHSLNRGLWIGLSVVVVYVTVRLLRRRRRLALRVLFATLALVALVSATPLGGLVGQRLEYGRSNAVRVFLVDRALDGLAESPLIGFGSTRETAGGRTSITVGESPDCPRCGNFTVGGNGQLWQLLFAHGLIGAVGYVAFLGYGLWRFRRDATAIGIAGSAALVASFVAMLWYNSLVTPLAFLFFGYALLWRNSLGKIS</sequence>
<evidence type="ECO:0000256" key="2">
    <source>
        <dbReference type="SAM" id="Phobius"/>
    </source>
</evidence>
<feature type="transmembrane region" description="Helical" evidence="2">
    <location>
        <begin position="404"/>
        <end position="428"/>
    </location>
</feature>
<dbReference type="InterPro" id="IPR051533">
    <property type="entry name" value="WaaL-like"/>
</dbReference>
<name>A0ABN2LL81_9ACTN</name>
<organism evidence="3 4">
    <name type="scientific">Luedemannella flava</name>
    <dbReference type="NCBI Taxonomy" id="349316"/>
    <lineage>
        <taxon>Bacteria</taxon>
        <taxon>Bacillati</taxon>
        <taxon>Actinomycetota</taxon>
        <taxon>Actinomycetes</taxon>
        <taxon>Micromonosporales</taxon>
        <taxon>Micromonosporaceae</taxon>
        <taxon>Luedemannella</taxon>
    </lineage>
</organism>
<evidence type="ECO:0000313" key="4">
    <source>
        <dbReference type="Proteomes" id="UP001500218"/>
    </source>
</evidence>
<feature type="transmembrane region" description="Helical" evidence="2">
    <location>
        <begin position="314"/>
        <end position="337"/>
    </location>
</feature>
<keyword evidence="4" id="KW-1185">Reference proteome</keyword>
<gene>
    <name evidence="3" type="ORF">GCM10009682_12570</name>
</gene>
<feature type="transmembrane region" description="Helical" evidence="2">
    <location>
        <begin position="291"/>
        <end position="307"/>
    </location>
</feature>
<comment type="caution">
    <text evidence="3">The sequence shown here is derived from an EMBL/GenBank/DDBJ whole genome shotgun (WGS) entry which is preliminary data.</text>
</comment>
<feature type="transmembrane region" description="Helical" evidence="2">
    <location>
        <begin position="64"/>
        <end position="90"/>
    </location>
</feature>
<dbReference type="PANTHER" id="PTHR37422">
    <property type="entry name" value="TEICHURONIC ACID BIOSYNTHESIS PROTEIN TUAE"/>
    <property type="match status" value="1"/>
</dbReference>
<keyword evidence="2" id="KW-0812">Transmembrane</keyword>
<evidence type="ECO:0000313" key="3">
    <source>
        <dbReference type="EMBL" id="GAA1792043.1"/>
    </source>
</evidence>
<dbReference type="RefSeq" id="WP_344127209.1">
    <property type="nucleotide sequence ID" value="NZ_BAAALT010000030.1"/>
</dbReference>
<dbReference type="EMBL" id="BAAALT010000030">
    <property type="protein sequence ID" value="GAA1792043.1"/>
    <property type="molecule type" value="Genomic_DNA"/>
</dbReference>
<feature type="compositionally biased region" description="Pro residues" evidence="1">
    <location>
        <begin position="27"/>
        <end position="39"/>
    </location>
</feature>
<feature type="transmembrane region" description="Helical" evidence="2">
    <location>
        <begin position="270"/>
        <end position="285"/>
    </location>
</feature>
<feature type="transmembrane region" description="Helical" evidence="2">
    <location>
        <begin position="435"/>
        <end position="455"/>
    </location>
</feature>
<evidence type="ECO:0008006" key="5">
    <source>
        <dbReference type="Google" id="ProtNLM"/>
    </source>
</evidence>
<protein>
    <recommendedName>
        <fullName evidence="5">O-antigen ligase like membrane protein</fullName>
    </recommendedName>
</protein>
<evidence type="ECO:0000256" key="1">
    <source>
        <dbReference type="SAM" id="MobiDB-lite"/>
    </source>
</evidence>
<proteinExistence type="predicted"/>
<keyword evidence="2" id="KW-0472">Membrane</keyword>
<accession>A0ABN2LL81</accession>
<feature type="transmembrane region" description="Helical" evidence="2">
    <location>
        <begin position="244"/>
        <end position="263"/>
    </location>
</feature>
<feature type="transmembrane region" description="Helical" evidence="2">
    <location>
        <begin position="461"/>
        <end position="477"/>
    </location>
</feature>
<feature type="transmembrane region" description="Helical" evidence="2">
    <location>
        <begin position="167"/>
        <end position="192"/>
    </location>
</feature>
<feature type="transmembrane region" description="Helical" evidence="2">
    <location>
        <begin position="102"/>
        <end position="122"/>
    </location>
</feature>
<keyword evidence="2" id="KW-1133">Transmembrane helix</keyword>
<dbReference type="Proteomes" id="UP001500218">
    <property type="component" value="Unassembled WGS sequence"/>
</dbReference>
<feature type="transmembrane region" description="Helical" evidence="2">
    <location>
        <begin position="134"/>
        <end position="155"/>
    </location>
</feature>
<dbReference type="PANTHER" id="PTHR37422:SF21">
    <property type="entry name" value="EXOQ-LIKE PROTEIN"/>
    <property type="match status" value="1"/>
</dbReference>
<reference evidence="3 4" key="1">
    <citation type="journal article" date="2019" name="Int. J. Syst. Evol. Microbiol.">
        <title>The Global Catalogue of Microorganisms (GCM) 10K type strain sequencing project: providing services to taxonomists for standard genome sequencing and annotation.</title>
        <authorList>
            <consortium name="The Broad Institute Genomics Platform"/>
            <consortium name="The Broad Institute Genome Sequencing Center for Infectious Disease"/>
            <person name="Wu L."/>
            <person name="Ma J."/>
        </authorList>
    </citation>
    <scope>NUCLEOTIDE SEQUENCE [LARGE SCALE GENOMIC DNA]</scope>
    <source>
        <strain evidence="3 4">JCM 13250</strain>
    </source>
</reference>
<feature type="region of interest" description="Disordered" evidence="1">
    <location>
        <begin position="1"/>
        <end position="41"/>
    </location>
</feature>